<reference evidence="2" key="1">
    <citation type="journal article" date="2014" name="Int. J. Syst. Evol. Microbiol.">
        <title>Complete genome sequence of Corynebacterium casei LMG S-19264T (=DSM 44701T), isolated from a smear-ripened cheese.</title>
        <authorList>
            <consortium name="US DOE Joint Genome Institute (JGI-PGF)"/>
            <person name="Walter F."/>
            <person name="Albersmeier A."/>
            <person name="Kalinowski J."/>
            <person name="Ruckert C."/>
        </authorList>
    </citation>
    <scope>NUCLEOTIDE SEQUENCE</scope>
    <source>
        <strain evidence="2">JCM 13064</strain>
    </source>
</reference>
<dbReference type="RefSeq" id="WP_189162391.1">
    <property type="nucleotide sequence ID" value="NZ_BMNT01000007.1"/>
</dbReference>
<comment type="caution">
    <text evidence="2">The sequence shown here is derived from an EMBL/GenBank/DDBJ whole genome shotgun (WGS) entry which is preliminary data.</text>
</comment>
<proteinExistence type="predicted"/>
<organism evidence="2 3">
    <name type="scientific">Sphaerisporangium melleum</name>
    <dbReference type="NCBI Taxonomy" id="321316"/>
    <lineage>
        <taxon>Bacteria</taxon>
        <taxon>Bacillati</taxon>
        <taxon>Actinomycetota</taxon>
        <taxon>Actinomycetes</taxon>
        <taxon>Streptosporangiales</taxon>
        <taxon>Streptosporangiaceae</taxon>
        <taxon>Sphaerisporangium</taxon>
    </lineage>
</organism>
<sequence>MTLTPTEGTPGCGPHACEPDPTTRHITWQPATRPEQRRRVLRWTCECRPTVYYLVSAAGRGYIERTRRGHPTTQTERMSHSDTATLWEHILLGQAV</sequence>
<evidence type="ECO:0000313" key="3">
    <source>
        <dbReference type="Proteomes" id="UP000645217"/>
    </source>
</evidence>
<name>A0A917QYA8_9ACTN</name>
<gene>
    <name evidence="2" type="ORF">GCM10007964_17140</name>
</gene>
<evidence type="ECO:0000313" key="2">
    <source>
        <dbReference type="EMBL" id="GGK74861.1"/>
    </source>
</evidence>
<dbReference type="EMBL" id="BMNT01000007">
    <property type="protein sequence ID" value="GGK74861.1"/>
    <property type="molecule type" value="Genomic_DNA"/>
</dbReference>
<dbReference type="Proteomes" id="UP000645217">
    <property type="component" value="Unassembled WGS sequence"/>
</dbReference>
<accession>A0A917QYA8</accession>
<protein>
    <submittedName>
        <fullName evidence="2">Uncharacterized protein</fullName>
    </submittedName>
</protein>
<feature type="region of interest" description="Disordered" evidence="1">
    <location>
        <begin position="1"/>
        <end position="33"/>
    </location>
</feature>
<reference evidence="2" key="2">
    <citation type="submission" date="2020-09" db="EMBL/GenBank/DDBJ databases">
        <authorList>
            <person name="Sun Q."/>
            <person name="Ohkuma M."/>
        </authorList>
    </citation>
    <scope>NUCLEOTIDE SEQUENCE</scope>
    <source>
        <strain evidence="2">JCM 13064</strain>
    </source>
</reference>
<keyword evidence="3" id="KW-1185">Reference proteome</keyword>
<dbReference type="AlphaFoldDB" id="A0A917QYA8"/>
<evidence type="ECO:0000256" key="1">
    <source>
        <dbReference type="SAM" id="MobiDB-lite"/>
    </source>
</evidence>